<proteinExistence type="predicted"/>
<reference evidence="1" key="1">
    <citation type="journal article" date="2023" name="Int. J. Syst. Evol. Microbiol.">
        <title>Methylocystis iwaonis sp. nov., a type II methane-oxidizing bacterium from surface soil of a rice paddy field in Japan, and emended description of the genus Methylocystis (ex Whittenbury et al. 1970) Bowman et al. 1993.</title>
        <authorList>
            <person name="Kaise H."/>
            <person name="Sawadogo J.B."/>
            <person name="Alam M.S."/>
            <person name="Ueno C."/>
            <person name="Dianou D."/>
            <person name="Shinjo R."/>
            <person name="Asakawa S."/>
        </authorList>
    </citation>
    <scope>NUCLEOTIDE SEQUENCE</scope>
    <source>
        <strain evidence="1">LMG27198</strain>
    </source>
</reference>
<sequence length="110" mass="12449">MDWPSLDIRRQRRTTVRGMAKGVEQSPQHRFSDWHADRRAGRVRDCSAPEAGGVLKRNGADGRGVEMLLHLCKDGRTEIPVDHNRVGNRRKLAWREANIDHGAPDCDDLA</sequence>
<name>A0A9W6GY89_9HYPH</name>
<organism evidence="1 2">
    <name type="scientific">Methylocystis echinoides</name>
    <dbReference type="NCBI Taxonomy" id="29468"/>
    <lineage>
        <taxon>Bacteria</taxon>
        <taxon>Pseudomonadati</taxon>
        <taxon>Pseudomonadota</taxon>
        <taxon>Alphaproteobacteria</taxon>
        <taxon>Hyphomicrobiales</taxon>
        <taxon>Methylocystaceae</taxon>
        <taxon>Methylocystis</taxon>
    </lineage>
</organism>
<keyword evidence="2" id="KW-1185">Reference proteome</keyword>
<protein>
    <submittedName>
        <fullName evidence="1">Uncharacterized protein</fullName>
    </submittedName>
</protein>
<gene>
    <name evidence="1" type="ORF">LMG27198_41380</name>
</gene>
<dbReference type="EMBL" id="BSEC01000002">
    <property type="protein sequence ID" value="GLI95146.1"/>
    <property type="molecule type" value="Genomic_DNA"/>
</dbReference>
<evidence type="ECO:0000313" key="2">
    <source>
        <dbReference type="Proteomes" id="UP001144323"/>
    </source>
</evidence>
<dbReference type="AlphaFoldDB" id="A0A9W6GY89"/>
<dbReference type="Proteomes" id="UP001144323">
    <property type="component" value="Unassembled WGS sequence"/>
</dbReference>
<evidence type="ECO:0000313" key="1">
    <source>
        <dbReference type="EMBL" id="GLI95146.1"/>
    </source>
</evidence>
<comment type="caution">
    <text evidence="1">The sequence shown here is derived from an EMBL/GenBank/DDBJ whole genome shotgun (WGS) entry which is preliminary data.</text>
</comment>
<accession>A0A9W6GY89</accession>